<evidence type="ECO:0000313" key="12">
    <source>
        <dbReference type="Proteomes" id="UP000528457"/>
    </source>
</evidence>
<dbReference type="GO" id="GO:0005524">
    <property type="term" value="F:ATP binding"/>
    <property type="evidence" value="ECO:0007669"/>
    <property type="project" value="UniProtKB-UniRule"/>
</dbReference>
<dbReference type="SUPFAM" id="SSF52440">
    <property type="entry name" value="PreATP-grasp domain"/>
    <property type="match status" value="1"/>
</dbReference>
<dbReference type="SMART" id="SM00878">
    <property type="entry name" value="Biotin_carb_C"/>
    <property type="match status" value="1"/>
</dbReference>
<evidence type="ECO:0000259" key="7">
    <source>
        <dbReference type="PROSITE" id="PS50968"/>
    </source>
</evidence>
<protein>
    <submittedName>
        <fullName evidence="11">Acetyl/propionyl-CoA carboxylase alpha subunit/acetyl-CoA carboxylase carboxyltransferase component</fullName>
    </submittedName>
</protein>
<name>A0A7X0MXL4_9GAMM</name>
<dbReference type="Pfam" id="PF00289">
    <property type="entry name" value="Biotin_carb_N"/>
    <property type="match status" value="1"/>
</dbReference>
<comment type="caution">
    <text evidence="11">The sequence shown here is derived from an EMBL/GenBank/DDBJ whole genome shotgun (WGS) entry which is preliminary data.</text>
</comment>
<dbReference type="InterPro" id="IPR034733">
    <property type="entry name" value="AcCoA_carboxyl_beta"/>
</dbReference>
<evidence type="ECO:0000256" key="2">
    <source>
        <dbReference type="ARBA" id="ARBA00022598"/>
    </source>
</evidence>
<dbReference type="Gene3D" id="3.30.1490.20">
    <property type="entry name" value="ATP-grasp fold, A domain"/>
    <property type="match status" value="1"/>
</dbReference>
<dbReference type="SUPFAM" id="SSF51246">
    <property type="entry name" value="Rudiment single hybrid motif"/>
    <property type="match status" value="1"/>
</dbReference>
<dbReference type="InterPro" id="IPR000089">
    <property type="entry name" value="Biotin_lipoyl"/>
</dbReference>
<feature type="domain" description="Lipoyl-binding" evidence="7">
    <location>
        <begin position="476"/>
        <end position="554"/>
    </location>
</feature>
<evidence type="ECO:0000259" key="8">
    <source>
        <dbReference type="PROSITE" id="PS50975"/>
    </source>
</evidence>
<feature type="domain" description="ATP-grasp" evidence="8">
    <location>
        <begin position="120"/>
        <end position="318"/>
    </location>
</feature>
<dbReference type="InterPro" id="IPR011761">
    <property type="entry name" value="ATP-grasp"/>
</dbReference>
<dbReference type="Pfam" id="PF02785">
    <property type="entry name" value="Biotin_carb_C"/>
    <property type="match status" value="1"/>
</dbReference>
<comment type="cofactor">
    <cofactor evidence="1">
        <name>biotin</name>
        <dbReference type="ChEBI" id="CHEBI:57586"/>
    </cofactor>
</comment>
<dbReference type="GO" id="GO:0016740">
    <property type="term" value="F:transferase activity"/>
    <property type="evidence" value="ECO:0007669"/>
    <property type="project" value="UniProtKB-KW"/>
</dbReference>
<keyword evidence="12" id="KW-1185">Reference proteome</keyword>
<dbReference type="PANTHER" id="PTHR18866">
    <property type="entry name" value="CARBOXYLASE:PYRUVATE/ACETYL-COA/PROPIONYL-COA CARBOXYLASE"/>
    <property type="match status" value="1"/>
</dbReference>
<dbReference type="Pfam" id="PF01039">
    <property type="entry name" value="Carboxyl_trans"/>
    <property type="match status" value="1"/>
</dbReference>
<keyword evidence="2" id="KW-0436">Ligase</keyword>
<dbReference type="PANTHER" id="PTHR18866:SF33">
    <property type="entry name" value="METHYLCROTONOYL-COA CARBOXYLASE SUBUNIT ALPHA, MITOCHONDRIAL-RELATED"/>
    <property type="match status" value="1"/>
</dbReference>
<dbReference type="AlphaFoldDB" id="A0A7X0MXL4"/>
<dbReference type="InterPro" id="IPR011763">
    <property type="entry name" value="COA_CT_C"/>
</dbReference>
<keyword evidence="3 6" id="KW-0547">Nucleotide-binding</keyword>
<dbReference type="PROSITE" id="PS50989">
    <property type="entry name" value="COA_CT_CTER"/>
    <property type="match status" value="1"/>
</dbReference>
<dbReference type="Pfam" id="PF00364">
    <property type="entry name" value="Biotin_lipoyl"/>
    <property type="match status" value="1"/>
</dbReference>
<dbReference type="GO" id="GO:0046872">
    <property type="term" value="F:metal ion binding"/>
    <property type="evidence" value="ECO:0007669"/>
    <property type="project" value="InterPro"/>
</dbReference>
<evidence type="ECO:0000256" key="5">
    <source>
        <dbReference type="ARBA" id="ARBA00023267"/>
    </source>
</evidence>
<keyword evidence="4 6" id="KW-0067">ATP-binding</keyword>
<dbReference type="InParanoid" id="A0A7X0MXL4"/>
<dbReference type="SUPFAM" id="SSF52096">
    <property type="entry name" value="ClpP/crotonase"/>
    <property type="match status" value="2"/>
</dbReference>
<dbReference type="InterPro" id="IPR001882">
    <property type="entry name" value="Biotin_BS"/>
</dbReference>
<dbReference type="Gene3D" id="2.40.50.100">
    <property type="match status" value="1"/>
</dbReference>
<dbReference type="RefSeq" id="WP_166849541.1">
    <property type="nucleotide sequence ID" value="NZ_JAAONY010000001.1"/>
</dbReference>
<evidence type="ECO:0000256" key="6">
    <source>
        <dbReference type="PROSITE-ProRule" id="PRU00409"/>
    </source>
</evidence>
<sequence>MPIKKILIANRSEIAVRIARSCHLSGLKSVAVYACDDRHCLHVKACDEAIPLKGSGPAAYLDIAGLITAAKGCAADAIHPGYGFLSESAEFAKACKEAGLCFIGPDVGLLEKLGDKASARAEAEQANMPMLQGINRSCSLQEVEAFFERYSDSGVMIKALAGGGGRGIRPVIHKEKLSDAYEACQKEALISFGSGELYVEQLLPSARHIEVQILGDGHKATHLAERECSLQRRNQKIIEIAPSPSLTMAQRERIHAAAVHFAERLKYRGLGTFEFLVDSNNHDSFYFLEVNPRIQVEHTITEQLFDVDLVAIQVALAEGKSLAELGFPLKKPGGHFAIQARVNLETWDEQGNSKATAGQLKHYMPPRGPGIRVDDCAFTGFRYSPAYDPMIAKVIASGPDYPTTLRILGRAIDEFDIQGVDHNLSLLANLCRHPAVIENDVDTRFLEAELESLVAKNNDSRFATNTDEQNAVVEDKQTIEVLEGCELHNASTASVVARLTVSKGDSVQAGQTVAVLEAMKMEFPIKASCAGFVDDIFVSEGDAVSEEQALLTVRKDEQLEQQGSVEEQIDLDAIREDLQEVLERHRKTLDDYRNAAVTKRHAKGMRTARENINDLIDPGSFNEYGAMALAAQRKIKSVEDLIEQSPADGLIGGTASINGEVYSEDQSRCMVLSYDYSVFAGTQGLMNHKKTDRLLGLAKQWQLPVVFFAEGGGGRPSDTDFAGVAGLDCHTFSAMAELSGLVPTVGIVAGRCFAGNVALLGVCDVTIATKNATLGMGGPAMIEGGGLGRYSPEEVGPVDVQGPNGVLDIVVEDEVAAVAAAKQYLSYFQGPQNDWEAHDKRLLRHAIPVNRMQVYDVHQLIEQLADVDSVLELRAEFAKGIVTALVRIEGRPMGLMANNPKYLGGAIDAEGGDKMARFMQLCDAHDLPILSLCDTPGFMVGPESEAQATVRHVSRIFVTASSISVPYLTLVTRKGYGLGAQAMAAGSFHNPMLTAAWPSGEFGAMGIEGAVRLGAAKKLAAIEDENERQLVFQKMVDKIYEHGKALNMASYLEIDAVIDPMESRQWILRALKATPSAPVRKGKKRPCIDTW</sequence>
<dbReference type="InterPro" id="IPR011054">
    <property type="entry name" value="Rudment_hybrid_motif"/>
</dbReference>
<evidence type="ECO:0000256" key="3">
    <source>
        <dbReference type="ARBA" id="ARBA00022741"/>
    </source>
</evidence>
<dbReference type="InterPro" id="IPR005482">
    <property type="entry name" value="Biotin_COase_C"/>
</dbReference>
<evidence type="ECO:0000259" key="9">
    <source>
        <dbReference type="PROSITE" id="PS50979"/>
    </source>
</evidence>
<keyword evidence="11" id="KW-0808">Transferase</keyword>
<keyword evidence="5" id="KW-0092">Biotin</keyword>
<dbReference type="PROSITE" id="PS00188">
    <property type="entry name" value="BIOTIN"/>
    <property type="match status" value="1"/>
</dbReference>
<accession>A0A7X0MXL4</accession>
<dbReference type="PROSITE" id="PS50979">
    <property type="entry name" value="BC"/>
    <property type="match status" value="1"/>
</dbReference>
<gene>
    <name evidence="11" type="ORF">HNR48_001350</name>
</gene>
<dbReference type="InterPro" id="IPR029045">
    <property type="entry name" value="ClpP/crotonase-like_dom_sf"/>
</dbReference>
<evidence type="ECO:0000259" key="10">
    <source>
        <dbReference type="PROSITE" id="PS50989"/>
    </source>
</evidence>
<dbReference type="PROSITE" id="PS50968">
    <property type="entry name" value="BIOTINYL_LIPOYL"/>
    <property type="match status" value="1"/>
</dbReference>
<dbReference type="Proteomes" id="UP000528457">
    <property type="component" value="Unassembled WGS sequence"/>
</dbReference>
<dbReference type="Gene3D" id="3.40.50.20">
    <property type="match status" value="1"/>
</dbReference>
<dbReference type="InterPro" id="IPR050856">
    <property type="entry name" value="Biotin_carboxylase_complex"/>
</dbReference>
<dbReference type="Gene3D" id="3.90.226.10">
    <property type="entry name" value="2-enoyl-CoA Hydratase, Chain A, domain 1"/>
    <property type="match status" value="2"/>
</dbReference>
<proteinExistence type="predicted"/>
<reference evidence="11 12" key="1">
    <citation type="submission" date="2020-08" db="EMBL/GenBank/DDBJ databases">
        <title>Genomic Encyclopedia of Type Strains, Phase IV (KMG-IV): sequencing the most valuable type-strain genomes for metagenomic binning, comparative biology and taxonomic classification.</title>
        <authorList>
            <person name="Goeker M."/>
        </authorList>
    </citation>
    <scope>NUCLEOTIDE SEQUENCE [LARGE SCALE GENOMIC DNA]</scope>
    <source>
        <strain evidence="11 12">DSM 22368</strain>
    </source>
</reference>
<dbReference type="InterPro" id="IPR013815">
    <property type="entry name" value="ATP_grasp_subdomain_1"/>
</dbReference>
<dbReference type="PROSITE" id="PS00867">
    <property type="entry name" value="CPSASE_2"/>
    <property type="match status" value="1"/>
</dbReference>
<dbReference type="SUPFAM" id="SSF51230">
    <property type="entry name" value="Single hybrid motif"/>
    <property type="match status" value="1"/>
</dbReference>
<dbReference type="PROSITE" id="PS50975">
    <property type="entry name" value="ATP_GRASP"/>
    <property type="match status" value="1"/>
</dbReference>
<dbReference type="Gene3D" id="3.30.470.20">
    <property type="entry name" value="ATP-grasp fold, B domain"/>
    <property type="match status" value="1"/>
</dbReference>
<organism evidence="11 12">
    <name type="scientific">Pseudoteredinibacter isoporae</name>
    <dbReference type="NCBI Taxonomy" id="570281"/>
    <lineage>
        <taxon>Bacteria</taxon>
        <taxon>Pseudomonadati</taxon>
        <taxon>Pseudomonadota</taxon>
        <taxon>Gammaproteobacteria</taxon>
        <taxon>Cellvibrionales</taxon>
        <taxon>Cellvibrionaceae</taxon>
        <taxon>Pseudoteredinibacter</taxon>
    </lineage>
</organism>
<dbReference type="EMBL" id="JACHHT010000001">
    <property type="protein sequence ID" value="MBB6521072.1"/>
    <property type="molecule type" value="Genomic_DNA"/>
</dbReference>
<dbReference type="SUPFAM" id="SSF56059">
    <property type="entry name" value="Glutathione synthetase ATP-binding domain-like"/>
    <property type="match status" value="1"/>
</dbReference>
<dbReference type="Pfam" id="PF02786">
    <property type="entry name" value="CPSase_L_D2"/>
    <property type="match status" value="1"/>
</dbReference>
<dbReference type="InterPro" id="IPR005479">
    <property type="entry name" value="CPAse_ATP-bd"/>
</dbReference>
<dbReference type="GO" id="GO:0016874">
    <property type="term" value="F:ligase activity"/>
    <property type="evidence" value="ECO:0007669"/>
    <property type="project" value="UniProtKB-KW"/>
</dbReference>
<dbReference type="InterPro" id="IPR005481">
    <property type="entry name" value="BC-like_N"/>
</dbReference>
<evidence type="ECO:0000256" key="1">
    <source>
        <dbReference type="ARBA" id="ARBA00001953"/>
    </source>
</evidence>
<evidence type="ECO:0000313" key="11">
    <source>
        <dbReference type="EMBL" id="MBB6521072.1"/>
    </source>
</evidence>
<feature type="domain" description="Biotin carboxylation" evidence="9">
    <location>
        <begin position="2"/>
        <end position="451"/>
    </location>
</feature>
<evidence type="ECO:0000256" key="4">
    <source>
        <dbReference type="ARBA" id="ARBA00022840"/>
    </source>
</evidence>
<dbReference type="CDD" id="cd06850">
    <property type="entry name" value="biotinyl_domain"/>
    <property type="match status" value="1"/>
</dbReference>
<dbReference type="InterPro" id="IPR011053">
    <property type="entry name" value="Single_hybrid_motif"/>
</dbReference>
<dbReference type="InterPro" id="IPR016185">
    <property type="entry name" value="PreATP-grasp_dom_sf"/>
</dbReference>
<dbReference type="InterPro" id="IPR011764">
    <property type="entry name" value="Biotin_carboxylation_dom"/>
</dbReference>
<feature type="domain" description="CoA carboxyltransferase C-terminal" evidence="10">
    <location>
        <begin position="834"/>
        <end position="1073"/>
    </location>
</feature>